<name>A0ABU3K7H0_9BACT</name>
<comment type="similarity">
    <text evidence="2 5">Belongs to the pseudouridine synthase TruB family. Type 1 subfamily.</text>
</comment>
<feature type="domain" description="Pseudouridine synthase II N-terminal" evidence="6">
    <location>
        <begin position="36"/>
        <end position="184"/>
    </location>
</feature>
<evidence type="ECO:0000259" key="6">
    <source>
        <dbReference type="Pfam" id="PF01509"/>
    </source>
</evidence>
<dbReference type="Pfam" id="PF01509">
    <property type="entry name" value="TruB_N"/>
    <property type="match status" value="1"/>
</dbReference>
<keyword evidence="9" id="KW-1185">Reference proteome</keyword>
<dbReference type="EC" id="5.4.99.25" evidence="5"/>
<dbReference type="CDD" id="cd02573">
    <property type="entry name" value="PseudoU_synth_EcTruB"/>
    <property type="match status" value="1"/>
</dbReference>
<proteinExistence type="inferred from homology"/>
<accession>A0ABU3K7H0</accession>
<dbReference type="RefSeq" id="WP_313832691.1">
    <property type="nucleotide sequence ID" value="NZ_JAQOUE010000001.1"/>
</dbReference>
<dbReference type="Proteomes" id="UP001250932">
    <property type="component" value="Unassembled WGS sequence"/>
</dbReference>
<dbReference type="InterPro" id="IPR020103">
    <property type="entry name" value="PsdUridine_synth_cat_dom_sf"/>
</dbReference>
<dbReference type="InterPro" id="IPR032819">
    <property type="entry name" value="TruB_C"/>
</dbReference>
<gene>
    <name evidence="5 8" type="primary">truB</name>
    <name evidence="8" type="ORF">PPG34_08090</name>
</gene>
<keyword evidence="3 5" id="KW-0819">tRNA processing</keyword>
<dbReference type="NCBIfam" id="TIGR00431">
    <property type="entry name" value="TruB"/>
    <property type="match status" value="1"/>
</dbReference>
<evidence type="ECO:0000313" key="9">
    <source>
        <dbReference type="Proteomes" id="UP001250932"/>
    </source>
</evidence>
<protein>
    <recommendedName>
        <fullName evidence="5">tRNA pseudouridine synthase B</fullName>
        <ecNumber evidence="5">5.4.99.25</ecNumber>
    </recommendedName>
    <alternativeName>
        <fullName evidence="5">tRNA pseudouridine(55) synthase</fullName>
        <shortName evidence="5">Psi55 synthase</shortName>
    </alternativeName>
    <alternativeName>
        <fullName evidence="5">tRNA pseudouridylate synthase</fullName>
    </alternativeName>
    <alternativeName>
        <fullName evidence="5">tRNA-uridine isomerase</fullName>
    </alternativeName>
</protein>
<feature type="domain" description="tRNA pseudouridylate synthase B C-terminal" evidence="7">
    <location>
        <begin position="185"/>
        <end position="232"/>
    </location>
</feature>
<evidence type="ECO:0000256" key="3">
    <source>
        <dbReference type="ARBA" id="ARBA00022694"/>
    </source>
</evidence>
<evidence type="ECO:0000256" key="1">
    <source>
        <dbReference type="ARBA" id="ARBA00000385"/>
    </source>
</evidence>
<organism evidence="8 9">
    <name type="scientific">Candidatus Nitronereus thalassa</name>
    <dbReference type="NCBI Taxonomy" id="3020898"/>
    <lineage>
        <taxon>Bacteria</taxon>
        <taxon>Pseudomonadati</taxon>
        <taxon>Nitrospirota</taxon>
        <taxon>Nitrospiria</taxon>
        <taxon>Nitrospirales</taxon>
        <taxon>Nitrospiraceae</taxon>
        <taxon>Candidatus Nitronereus</taxon>
    </lineage>
</organism>
<dbReference type="Gene3D" id="3.30.2350.10">
    <property type="entry name" value="Pseudouridine synthase"/>
    <property type="match status" value="1"/>
</dbReference>
<evidence type="ECO:0000313" key="8">
    <source>
        <dbReference type="EMBL" id="MDT7042309.1"/>
    </source>
</evidence>
<feature type="active site" description="Nucleophile" evidence="5">
    <location>
        <position position="51"/>
    </location>
</feature>
<dbReference type="SUPFAM" id="SSF55120">
    <property type="entry name" value="Pseudouridine synthase"/>
    <property type="match status" value="1"/>
</dbReference>
<evidence type="ECO:0000256" key="2">
    <source>
        <dbReference type="ARBA" id="ARBA00005642"/>
    </source>
</evidence>
<comment type="catalytic activity">
    <reaction evidence="1 5">
        <text>uridine(55) in tRNA = pseudouridine(55) in tRNA</text>
        <dbReference type="Rhea" id="RHEA:42532"/>
        <dbReference type="Rhea" id="RHEA-COMP:10101"/>
        <dbReference type="Rhea" id="RHEA-COMP:10102"/>
        <dbReference type="ChEBI" id="CHEBI:65314"/>
        <dbReference type="ChEBI" id="CHEBI:65315"/>
        <dbReference type="EC" id="5.4.99.25"/>
    </reaction>
</comment>
<dbReference type="HAMAP" id="MF_01080">
    <property type="entry name" value="TruB_bact"/>
    <property type="match status" value="1"/>
</dbReference>
<keyword evidence="4 5" id="KW-0413">Isomerase</keyword>
<dbReference type="InterPro" id="IPR002501">
    <property type="entry name" value="PsdUridine_synth_N"/>
</dbReference>
<dbReference type="PANTHER" id="PTHR13767:SF2">
    <property type="entry name" value="PSEUDOURIDYLATE SYNTHASE TRUB1"/>
    <property type="match status" value="1"/>
</dbReference>
<dbReference type="EMBL" id="JAQOUE010000001">
    <property type="protein sequence ID" value="MDT7042309.1"/>
    <property type="molecule type" value="Genomic_DNA"/>
</dbReference>
<sequence length="323" mass="34900">MVKGLGAMVATSAIDGVLNISKPAEWTSHDVVGKLRRSLGIRKVGHAGTLDPMATGVLPILLGKATRVSEYLMEWDKEYEAILRLGQDTDTQDATGVVIQERPVAGITEEAIREAAAKFVGNLQQVPPMYSALKVEGQPLYKMARAGKTVDRQPRPVTIHQLDVLSVDIPEVSFRVACSKGTYVRTLCADIGEALGVGAHLRQLCRTRVGPIHFEDSVSPLDVNPEYLLQEDDRVFWGLDAVLGHLPEVKIDFSMRVRALNGAPIPPSSVSSESLFSQGPGSTEGIVRVKDSDGQLLGLGKFEQSATHLSGWDPSLVLVKVFG</sequence>
<evidence type="ECO:0000259" key="7">
    <source>
        <dbReference type="Pfam" id="PF16198"/>
    </source>
</evidence>
<comment type="caution">
    <text evidence="8">The sequence shown here is derived from an EMBL/GenBank/DDBJ whole genome shotgun (WGS) entry which is preliminary data.</text>
</comment>
<reference evidence="8 9" key="1">
    <citation type="journal article" date="2023" name="ISME J.">
        <title>Cultivation and genomic characterization of novel and ubiquitous marine nitrite-oxidizing bacteria from the Nitrospirales.</title>
        <authorList>
            <person name="Mueller A.J."/>
            <person name="Daebeler A."/>
            <person name="Herbold C.W."/>
            <person name="Kirkegaard R.H."/>
            <person name="Daims H."/>
        </authorList>
    </citation>
    <scope>NUCLEOTIDE SEQUENCE [LARGE SCALE GENOMIC DNA]</scope>
    <source>
        <strain evidence="8 9">EB</strain>
    </source>
</reference>
<evidence type="ECO:0000256" key="4">
    <source>
        <dbReference type="ARBA" id="ARBA00023235"/>
    </source>
</evidence>
<dbReference type="GO" id="GO:0160148">
    <property type="term" value="F:tRNA pseudouridine(55) synthase activity"/>
    <property type="evidence" value="ECO:0007669"/>
    <property type="project" value="UniProtKB-EC"/>
</dbReference>
<dbReference type="PANTHER" id="PTHR13767">
    <property type="entry name" value="TRNA-PSEUDOURIDINE SYNTHASE"/>
    <property type="match status" value="1"/>
</dbReference>
<comment type="function">
    <text evidence="5">Responsible for synthesis of pseudouridine from uracil-55 in the psi GC loop of transfer RNAs.</text>
</comment>
<dbReference type="InterPro" id="IPR014780">
    <property type="entry name" value="tRNA_psdUridine_synth_TruB"/>
</dbReference>
<evidence type="ECO:0000256" key="5">
    <source>
        <dbReference type="HAMAP-Rule" id="MF_01080"/>
    </source>
</evidence>
<dbReference type="Pfam" id="PF16198">
    <property type="entry name" value="TruB_C_2"/>
    <property type="match status" value="1"/>
</dbReference>